<dbReference type="STRING" id="504805.SAMN05421505_120126"/>
<feature type="transmembrane region" description="Helical" evidence="1">
    <location>
        <begin position="44"/>
        <end position="66"/>
    </location>
</feature>
<dbReference type="EMBL" id="FNCN01000020">
    <property type="protein sequence ID" value="SDH69989.1"/>
    <property type="molecule type" value="Genomic_DNA"/>
</dbReference>
<dbReference type="Proteomes" id="UP000198923">
    <property type="component" value="Unassembled WGS sequence"/>
</dbReference>
<sequence>MNAPHRDDVAAATGCGAALFTIARHLITAALTTAAILTSGPLSGVLWSLTALTITITAALAATLTYRRLRTPKTPKPTPKPAKPAT</sequence>
<dbReference type="AlphaFoldDB" id="A0A1G8EJT6"/>
<evidence type="ECO:0000313" key="2">
    <source>
        <dbReference type="EMBL" id="SDH69989.1"/>
    </source>
</evidence>
<gene>
    <name evidence="2" type="ORF">SAMN05421505_120126</name>
</gene>
<name>A0A1G8EJT6_9ACTN</name>
<protein>
    <submittedName>
        <fullName evidence="2">Uncharacterized protein</fullName>
    </submittedName>
</protein>
<organism evidence="2 3">
    <name type="scientific">Sinosporangium album</name>
    <dbReference type="NCBI Taxonomy" id="504805"/>
    <lineage>
        <taxon>Bacteria</taxon>
        <taxon>Bacillati</taxon>
        <taxon>Actinomycetota</taxon>
        <taxon>Actinomycetes</taxon>
        <taxon>Streptosporangiales</taxon>
        <taxon>Streptosporangiaceae</taxon>
        <taxon>Sinosporangium</taxon>
    </lineage>
</organism>
<evidence type="ECO:0000256" key="1">
    <source>
        <dbReference type="SAM" id="Phobius"/>
    </source>
</evidence>
<keyword evidence="1" id="KW-1133">Transmembrane helix</keyword>
<evidence type="ECO:0000313" key="3">
    <source>
        <dbReference type="Proteomes" id="UP000198923"/>
    </source>
</evidence>
<keyword evidence="3" id="KW-1185">Reference proteome</keyword>
<keyword evidence="1" id="KW-0472">Membrane</keyword>
<dbReference type="RefSeq" id="WP_093172328.1">
    <property type="nucleotide sequence ID" value="NZ_FNCN01000020.1"/>
</dbReference>
<accession>A0A1G8EJT6</accession>
<reference evidence="2 3" key="1">
    <citation type="submission" date="2016-10" db="EMBL/GenBank/DDBJ databases">
        <authorList>
            <person name="de Groot N.N."/>
        </authorList>
    </citation>
    <scope>NUCLEOTIDE SEQUENCE [LARGE SCALE GENOMIC DNA]</scope>
    <source>
        <strain evidence="2 3">CPCC 201354</strain>
    </source>
</reference>
<keyword evidence="1" id="KW-0812">Transmembrane</keyword>
<proteinExistence type="predicted"/>